<dbReference type="GeneID" id="99985351"/>
<sequence length="202" mass="22881">MSVVRKVRAVEKVFAVLDSEIKIFQNRSQIQCLAGCGKCCLNPDIEASPLEFLPLALDLFLTKRIEGFYIELTQNTGPYCSLFRPKALSLDKGTCDQYNYRGLICRLFGYAAMRDKLGNPKFVTCRTIKLSQAEKVAAVDAAITKGENPPFMSDYYFRLRSIDPELGTQRLPINDAIKKALEYVLAHYAYRRRPPLKGRKVA</sequence>
<name>A0A1I0MPV2_9BACT</name>
<proteinExistence type="predicted"/>
<dbReference type="RefSeq" id="WP_090256900.1">
    <property type="nucleotide sequence ID" value="NZ_FOIR01000001.1"/>
</dbReference>
<evidence type="ECO:0000313" key="1">
    <source>
        <dbReference type="EMBL" id="SEV90571.1"/>
    </source>
</evidence>
<reference evidence="2" key="1">
    <citation type="submission" date="2016-10" db="EMBL/GenBank/DDBJ databases">
        <authorList>
            <person name="Varghese N."/>
            <person name="Submissions S."/>
        </authorList>
    </citation>
    <scope>NUCLEOTIDE SEQUENCE [LARGE SCALE GENOMIC DNA]</scope>
    <source>
        <strain evidence="2">CGMCC 1.12402</strain>
    </source>
</reference>
<gene>
    <name evidence="1" type="ORF">SAMN05216290_0598</name>
</gene>
<dbReference type="AlphaFoldDB" id="A0A1I0MPV2"/>
<evidence type="ECO:0000313" key="2">
    <source>
        <dbReference type="Proteomes" id="UP000199437"/>
    </source>
</evidence>
<accession>A0A1I0MPV2</accession>
<dbReference type="STRING" id="1267423.SAMN05216290_0598"/>
<evidence type="ECO:0008006" key="3">
    <source>
        <dbReference type="Google" id="ProtNLM"/>
    </source>
</evidence>
<dbReference type="Proteomes" id="UP000199437">
    <property type="component" value="Unassembled WGS sequence"/>
</dbReference>
<keyword evidence="2" id="KW-1185">Reference proteome</keyword>
<organism evidence="1 2">
    <name type="scientific">Roseivirga pacifica</name>
    <dbReference type="NCBI Taxonomy" id="1267423"/>
    <lineage>
        <taxon>Bacteria</taxon>
        <taxon>Pseudomonadati</taxon>
        <taxon>Bacteroidota</taxon>
        <taxon>Cytophagia</taxon>
        <taxon>Cytophagales</taxon>
        <taxon>Roseivirgaceae</taxon>
        <taxon>Roseivirga</taxon>
    </lineage>
</organism>
<dbReference type="EMBL" id="FOIR01000001">
    <property type="protein sequence ID" value="SEV90571.1"/>
    <property type="molecule type" value="Genomic_DNA"/>
</dbReference>
<dbReference type="OrthoDB" id="9806610at2"/>
<protein>
    <recommendedName>
        <fullName evidence="3">Zinc-or iron-chelating domain-containing protein</fullName>
    </recommendedName>
</protein>